<dbReference type="AlphaFoldDB" id="A0AAJ0FKL7"/>
<evidence type="ECO:0000313" key="1">
    <source>
        <dbReference type="EMBL" id="KAK1764205.1"/>
    </source>
</evidence>
<protein>
    <submittedName>
        <fullName evidence="1">Uncharacterized protein</fullName>
    </submittedName>
</protein>
<comment type="caution">
    <text evidence="1">The sequence shown here is derived from an EMBL/GenBank/DDBJ whole genome shotgun (WGS) entry which is preliminary data.</text>
</comment>
<name>A0AAJ0FKL7_9PEZI</name>
<accession>A0AAJ0FKL7</accession>
<sequence length="169" mass="19343">MRRDPDQDAEDRFCQQLLLLGAKWFDSRKRYYFILEVEDDEKPAIIELEEGDTPLPTRMERRLVKVGIQSGPNPGLWVAEYETTMYGFREKRNFVPTWASKVTLAMTMEQRCEILKNMGAKFFATLDDYDGAGCLKAWKEKSQGEVGPLVQTHYTSPPAVSHSGPTMPC</sequence>
<proteinExistence type="predicted"/>
<organism evidence="1 2">
    <name type="scientific">Phialemonium atrogriseum</name>
    <dbReference type="NCBI Taxonomy" id="1093897"/>
    <lineage>
        <taxon>Eukaryota</taxon>
        <taxon>Fungi</taxon>
        <taxon>Dikarya</taxon>
        <taxon>Ascomycota</taxon>
        <taxon>Pezizomycotina</taxon>
        <taxon>Sordariomycetes</taxon>
        <taxon>Sordariomycetidae</taxon>
        <taxon>Cephalothecales</taxon>
        <taxon>Cephalothecaceae</taxon>
        <taxon>Phialemonium</taxon>
    </lineage>
</organism>
<dbReference type="Proteomes" id="UP001244011">
    <property type="component" value="Unassembled WGS sequence"/>
</dbReference>
<gene>
    <name evidence="1" type="ORF">QBC33DRAFT_547497</name>
</gene>
<dbReference type="EMBL" id="MU839021">
    <property type="protein sequence ID" value="KAK1764205.1"/>
    <property type="molecule type" value="Genomic_DNA"/>
</dbReference>
<reference evidence="1" key="1">
    <citation type="submission" date="2023-06" db="EMBL/GenBank/DDBJ databases">
        <title>Genome-scale phylogeny and comparative genomics of the fungal order Sordariales.</title>
        <authorList>
            <consortium name="Lawrence Berkeley National Laboratory"/>
            <person name="Hensen N."/>
            <person name="Bonometti L."/>
            <person name="Westerberg I."/>
            <person name="Brannstrom I.O."/>
            <person name="Guillou S."/>
            <person name="Cros-Aarteil S."/>
            <person name="Calhoun S."/>
            <person name="Haridas S."/>
            <person name="Kuo A."/>
            <person name="Mondo S."/>
            <person name="Pangilinan J."/>
            <person name="Riley R."/>
            <person name="Labutti K."/>
            <person name="Andreopoulos B."/>
            <person name="Lipzen A."/>
            <person name="Chen C."/>
            <person name="Yanf M."/>
            <person name="Daum C."/>
            <person name="Ng V."/>
            <person name="Clum A."/>
            <person name="Steindorff A."/>
            <person name="Ohm R."/>
            <person name="Martin F."/>
            <person name="Silar P."/>
            <person name="Natvig D."/>
            <person name="Lalanne C."/>
            <person name="Gautier V."/>
            <person name="Ament-Velasquez S.L."/>
            <person name="Kruys A."/>
            <person name="Hutchinson M.I."/>
            <person name="Powell A.J."/>
            <person name="Barry K."/>
            <person name="Miller A.N."/>
            <person name="Grigoriev I.V."/>
            <person name="Debuchy R."/>
            <person name="Gladieux P."/>
            <person name="Thoren M.H."/>
            <person name="Johannesson H."/>
        </authorList>
    </citation>
    <scope>NUCLEOTIDE SEQUENCE</scope>
    <source>
        <strain evidence="1">8032-3</strain>
    </source>
</reference>
<evidence type="ECO:0000313" key="2">
    <source>
        <dbReference type="Proteomes" id="UP001244011"/>
    </source>
</evidence>
<dbReference type="GeneID" id="85311932"/>
<dbReference type="RefSeq" id="XP_060280418.1">
    <property type="nucleotide sequence ID" value="XM_060428745.1"/>
</dbReference>
<keyword evidence="2" id="KW-1185">Reference proteome</keyword>